<dbReference type="InterPro" id="IPR005225">
    <property type="entry name" value="Small_GTP-bd"/>
</dbReference>
<dbReference type="Pfam" id="PF11987">
    <property type="entry name" value="IF-2"/>
    <property type="match status" value="1"/>
</dbReference>
<feature type="domain" description="Tr-type G" evidence="7">
    <location>
        <begin position="205"/>
        <end position="375"/>
    </location>
</feature>
<protein>
    <recommendedName>
        <fullName evidence="7">Tr-type G domain-containing protein</fullName>
    </recommendedName>
</protein>
<evidence type="ECO:0000256" key="6">
    <source>
        <dbReference type="ARBA" id="ARBA00025162"/>
    </source>
</evidence>
<evidence type="ECO:0000256" key="5">
    <source>
        <dbReference type="ARBA" id="ARBA00023134"/>
    </source>
</evidence>
<keyword evidence="3" id="KW-0547">Nucleotide-binding</keyword>
<dbReference type="PANTHER" id="PTHR43381:SF20">
    <property type="entry name" value="TRANSLATION INITIATION FACTOR IF-2, MITOCHONDRIAL"/>
    <property type="match status" value="1"/>
</dbReference>
<dbReference type="InterPro" id="IPR015760">
    <property type="entry name" value="TIF_IF2"/>
</dbReference>
<evidence type="ECO:0000256" key="4">
    <source>
        <dbReference type="ARBA" id="ARBA00022917"/>
    </source>
</evidence>
<dbReference type="FunFam" id="3.40.50.10050:FF:000001">
    <property type="entry name" value="Translation initiation factor IF-2"/>
    <property type="match status" value="1"/>
</dbReference>
<organism evidence="8 9">
    <name type="scientific">Daphnia galeata</name>
    <dbReference type="NCBI Taxonomy" id="27404"/>
    <lineage>
        <taxon>Eukaryota</taxon>
        <taxon>Metazoa</taxon>
        <taxon>Ecdysozoa</taxon>
        <taxon>Arthropoda</taxon>
        <taxon>Crustacea</taxon>
        <taxon>Branchiopoda</taxon>
        <taxon>Diplostraca</taxon>
        <taxon>Cladocera</taxon>
        <taxon>Anomopoda</taxon>
        <taxon>Daphniidae</taxon>
        <taxon>Daphnia</taxon>
    </lineage>
</organism>
<comment type="similarity">
    <text evidence="1">Belongs to the TRAFAC class translation factor GTPase superfamily. Classic translation factor GTPase family. IF-2 subfamily.</text>
</comment>
<dbReference type="FunFam" id="3.40.50.300:FF:000019">
    <property type="entry name" value="Translation initiation factor IF-2"/>
    <property type="match status" value="1"/>
</dbReference>
<dbReference type="PANTHER" id="PTHR43381">
    <property type="entry name" value="TRANSLATION INITIATION FACTOR IF-2-RELATED"/>
    <property type="match status" value="1"/>
</dbReference>
<dbReference type="SUPFAM" id="SSF52540">
    <property type="entry name" value="P-loop containing nucleoside triphosphate hydrolases"/>
    <property type="match status" value="1"/>
</dbReference>
<dbReference type="FunFam" id="2.40.30.10:FF:000007">
    <property type="entry name" value="Translation initiation factor IF-2"/>
    <property type="match status" value="1"/>
</dbReference>
<dbReference type="GO" id="GO:0005525">
    <property type="term" value="F:GTP binding"/>
    <property type="evidence" value="ECO:0007669"/>
    <property type="project" value="UniProtKB-KW"/>
</dbReference>
<evidence type="ECO:0000256" key="2">
    <source>
        <dbReference type="ARBA" id="ARBA00022540"/>
    </source>
</evidence>
<evidence type="ECO:0000259" key="7">
    <source>
        <dbReference type="PROSITE" id="PS51722"/>
    </source>
</evidence>
<dbReference type="EMBL" id="CAKKLH010000135">
    <property type="protein sequence ID" value="CAH0104321.1"/>
    <property type="molecule type" value="Genomic_DNA"/>
</dbReference>
<dbReference type="InterPro" id="IPR027417">
    <property type="entry name" value="P-loop_NTPase"/>
</dbReference>
<evidence type="ECO:0000313" key="8">
    <source>
        <dbReference type="EMBL" id="CAH0104321.1"/>
    </source>
</evidence>
<accession>A0A8J2WEJ1</accession>
<evidence type="ECO:0000313" key="9">
    <source>
        <dbReference type="Proteomes" id="UP000789390"/>
    </source>
</evidence>
<dbReference type="Pfam" id="PF00009">
    <property type="entry name" value="GTP_EFTU"/>
    <property type="match status" value="1"/>
</dbReference>
<keyword evidence="5" id="KW-0342">GTP-binding</keyword>
<proteinExistence type="inferred from homology"/>
<evidence type="ECO:0000256" key="1">
    <source>
        <dbReference type="ARBA" id="ARBA00007733"/>
    </source>
</evidence>
<dbReference type="InterPro" id="IPR053905">
    <property type="entry name" value="EF-G-like_DII"/>
</dbReference>
<dbReference type="InterPro" id="IPR023115">
    <property type="entry name" value="TIF_IF2_dom3"/>
</dbReference>
<dbReference type="InterPro" id="IPR009000">
    <property type="entry name" value="Transl_B-barrel_sf"/>
</dbReference>
<dbReference type="NCBIfam" id="TIGR00231">
    <property type="entry name" value="small_GTP"/>
    <property type="match status" value="1"/>
</dbReference>
<keyword evidence="9" id="KW-1185">Reference proteome</keyword>
<dbReference type="AlphaFoldDB" id="A0A8J2WEJ1"/>
<sequence>MATSTGTSKISRICRLSRILLIKRSIFSVRRENLLDYGSWTKSVENTSYFSRYSFIRTNILNSNHSVIPLNHSCNFSTTAKCLKQRRTHDDKKKGLTPQSFKSLKMLNKAEMKMIKVWRNMSVLELANAMDKDLDHIFEVMIYIDNSADYDQPWKCIDNIKVIQEIVKKSGMRCMITGAPTHENLNKEIKDAVRRPPAKPSHCVPRHPVVTIMGHVDHGKTTLLDSLRHTRIVDGEFGGITQHIGAFEVCLDNGEMITFLDTPGHAAFTAMRSRGAHVTDIVVLVVAADDGVMEQTKESIRLANEAKVPIIVAINKVDKPDADIVRTKNMLMAQGLVLEEAGGDVQTVAVSALKGTGLQELIETINTQATLLDLKADRKGLVEATVIESKTDPYRGKLSTAIIQRGTLRKGSFLVAGTAWAKVRSMFDEQGKPIQEAPPSTPVEIVGWKELPSAGDEIFEVETERRAHEVISFRQSLKSKEKLQDDLVVIQQKVEEHLKDYKIKLGEKQRMGKMRYKIRGIRTKASVEISTEPKLSILVKGDVDGSVEALLDVLDSYQSTNCTLDLIHYGVGPVTEGDIKLAEPFNAIVYAFNTGVAQPNIRQLAKSHKVQIKEFNIIYRLFDDLRNELEKLLPPTEAEEFIGEANVLQEFIVTEGKHKLPVAGCRCVKGMLKKTAFFRLVRGEDSVYEGRAASIKHLKSEVDTIKKDVECGIRLDNASLQFLPGDKLVCYEMKKVPQTVDWDPGF</sequence>
<dbReference type="FunFam" id="2.40.30.10:FF:000008">
    <property type="entry name" value="Translation initiation factor IF-2"/>
    <property type="match status" value="1"/>
</dbReference>
<dbReference type="GO" id="GO:0003924">
    <property type="term" value="F:GTPase activity"/>
    <property type="evidence" value="ECO:0007669"/>
    <property type="project" value="InterPro"/>
</dbReference>
<dbReference type="OrthoDB" id="361630at2759"/>
<dbReference type="Pfam" id="PF22042">
    <property type="entry name" value="EF-G_D2"/>
    <property type="match status" value="1"/>
</dbReference>
<dbReference type="SUPFAM" id="SSF50447">
    <property type="entry name" value="Translation proteins"/>
    <property type="match status" value="2"/>
</dbReference>
<dbReference type="Gene3D" id="3.40.50.300">
    <property type="entry name" value="P-loop containing nucleotide triphosphate hydrolases"/>
    <property type="match status" value="1"/>
</dbReference>
<dbReference type="CDD" id="cd01887">
    <property type="entry name" value="IF2_eIF5B"/>
    <property type="match status" value="1"/>
</dbReference>
<dbReference type="GO" id="GO:0003743">
    <property type="term" value="F:translation initiation factor activity"/>
    <property type="evidence" value="ECO:0007669"/>
    <property type="project" value="UniProtKB-KW"/>
</dbReference>
<keyword evidence="4" id="KW-0648">Protein biosynthesis</keyword>
<reference evidence="8" key="1">
    <citation type="submission" date="2021-11" db="EMBL/GenBank/DDBJ databases">
        <authorList>
            <person name="Schell T."/>
        </authorList>
    </citation>
    <scope>NUCLEOTIDE SEQUENCE</scope>
    <source>
        <strain evidence="8">M5</strain>
    </source>
</reference>
<dbReference type="InterPro" id="IPR036925">
    <property type="entry name" value="TIF_IF2_dom3_sf"/>
</dbReference>
<comment type="function">
    <text evidence="6">One of the essential components for the initiation of protein synthesis. Protects formylmethionyl-tRNA from spontaneous hydrolysis and promotes its binding to the 30S ribosomal subunits. Also involved in the hydrolysis of GTP during the formation of the 70S ribosomal complex.</text>
</comment>
<dbReference type="Gene3D" id="2.40.30.10">
    <property type="entry name" value="Translation factors"/>
    <property type="match status" value="2"/>
</dbReference>
<dbReference type="GO" id="GO:0005737">
    <property type="term" value="C:cytoplasm"/>
    <property type="evidence" value="ECO:0007669"/>
    <property type="project" value="TreeGrafter"/>
</dbReference>
<dbReference type="PROSITE" id="PS51722">
    <property type="entry name" value="G_TR_2"/>
    <property type="match status" value="1"/>
</dbReference>
<comment type="caution">
    <text evidence="8">The sequence shown here is derived from an EMBL/GenBank/DDBJ whole genome shotgun (WGS) entry which is preliminary data.</text>
</comment>
<dbReference type="SUPFAM" id="SSF52156">
    <property type="entry name" value="Initiation factor IF2/eIF5b, domain 3"/>
    <property type="match status" value="1"/>
</dbReference>
<evidence type="ECO:0000256" key="3">
    <source>
        <dbReference type="ARBA" id="ARBA00022741"/>
    </source>
</evidence>
<dbReference type="Gene3D" id="3.40.50.10050">
    <property type="entry name" value="Translation initiation factor IF- 2, domain 3"/>
    <property type="match status" value="1"/>
</dbReference>
<keyword evidence="2" id="KW-0396">Initiation factor</keyword>
<dbReference type="InterPro" id="IPR044145">
    <property type="entry name" value="IF2_II"/>
</dbReference>
<dbReference type="Proteomes" id="UP000789390">
    <property type="component" value="Unassembled WGS sequence"/>
</dbReference>
<gene>
    <name evidence="8" type="ORF">DGAL_LOCUS7088</name>
</gene>
<dbReference type="InterPro" id="IPR000795">
    <property type="entry name" value="T_Tr_GTP-bd_dom"/>
</dbReference>
<dbReference type="CDD" id="cd03702">
    <property type="entry name" value="IF2_mtIF2_II"/>
    <property type="match status" value="1"/>
</dbReference>
<name>A0A8J2WEJ1_9CRUS</name>